<evidence type="ECO:0000256" key="10">
    <source>
        <dbReference type="SAM" id="Phobius"/>
    </source>
</evidence>
<reference evidence="12 13" key="1">
    <citation type="journal article" date="2015" name="Stand. Genomic Sci.">
        <title>Genomic Encyclopedia of Bacterial and Archaeal Type Strains, Phase III: the genomes of soil and plant-associated and newly described type strains.</title>
        <authorList>
            <person name="Whitman W.B."/>
            <person name="Woyke T."/>
            <person name="Klenk H.P."/>
            <person name="Zhou Y."/>
            <person name="Lilburn T.G."/>
            <person name="Beck B.J."/>
            <person name="De Vos P."/>
            <person name="Vandamme P."/>
            <person name="Eisen J.A."/>
            <person name="Garrity G."/>
            <person name="Hugenholtz P."/>
            <person name="Kyrpides N.C."/>
        </authorList>
    </citation>
    <scope>NUCLEOTIDE SEQUENCE [LARGE SCALE GENOMIC DNA]</scope>
    <source>
        <strain evidence="12 13">CECT 7306</strain>
    </source>
</reference>
<dbReference type="InParanoid" id="A0A3N1GWA4"/>
<keyword evidence="6 12" id="KW-0418">Kinase</keyword>
<proteinExistence type="predicted"/>
<dbReference type="PANTHER" id="PTHR24421">
    <property type="entry name" value="NITRATE/NITRITE SENSOR PROTEIN NARX-RELATED"/>
    <property type="match status" value="1"/>
</dbReference>
<dbReference type="GO" id="GO:0005524">
    <property type="term" value="F:ATP binding"/>
    <property type="evidence" value="ECO:0007669"/>
    <property type="project" value="UniProtKB-KW"/>
</dbReference>
<keyword evidence="13" id="KW-1185">Reference proteome</keyword>
<dbReference type="GO" id="GO:0016020">
    <property type="term" value="C:membrane"/>
    <property type="evidence" value="ECO:0007669"/>
    <property type="project" value="InterPro"/>
</dbReference>
<feature type="region of interest" description="Disordered" evidence="9">
    <location>
        <begin position="291"/>
        <end position="314"/>
    </location>
</feature>
<protein>
    <recommendedName>
        <fullName evidence="2">histidine kinase</fullName>
        <ecNumber evidence="2">2.7.13.3</ecNumber>
    </recommendedName>
</protein>
<feature type="transmembrane region" description="Helical" evidence="10">
    <location>
        <begin position="74"/>
        <end position="96"/>
    </location>
</feature>
<evidence type="ECO:0000256" key="7">
    <source>
        <dbReference type="ARBA" id="ARBA00022840"/>
    </source>
</evidence>
<sequence length="430" mass="44349">MVPAAPASPTHPPSLPAAAEPSAPPSAPGTSFAERRPRTWAVTVSVVCSVVGPLLFVVTFGSTLEADPPVPRPWLWAPLVAVDVCVGLVACALVGLGRGSRTGALLLAASMTVSSWAGPAAVVGVVRLGTRRSLPLDVGVVALVVAGGAAQAYALELATGVPAELPLLVPLLAAVVVALLLWGRVRGTRAALVTSLRQQALTAERERAALARGRDADVARTRAEERSAIARDMHDTLSHQLSVVALHAGALAHRDDLPPERVREAARTVRDAAAEANGVLREVLTALRSTDPGQRLGHHGGAEPPTSVAAAAARARERGQDVVVRWEGLSASEVDERSPATAVSLAQVTGELLVNAGKHAPGAPVDVALAHEDDDLVLRVTNPLVRAAPALGTGLGLVGVAERARLLGGTARHAVADGRFRVEVRLPWTP</sequence>
<accession>A0A3N1GWA4</accession>
<dbReference type="InterPro" id="IPR011712">
    <property type="entry name" value="Sig_transdc_His_kin_sub3_dim/P"/>
</dbReference>
<keyword evidence="4" id="KW-0808">Transferase</keyword>
<dbReference type="GO" id="GO:0046983">
    <property type="term" value="F:protein dimerization activity"/>
    <property type="evidence" value="ECO:0007669"/>
    <property type="project" value="InterPro"/>
</dbReference>
<keyword evidence="5" id="KW-0547">Nucleotide-binding</keyword>
<evidence type="ECO:0000256" key="6">
    <source>
        <dbReference type="ARBA" id="ARBA00022777"/>
    </source>
</evidence>
<keyword evidence="10" id="KW-0812">Transmembrane</keyword>
<feature type="transmembrane region" description="Helical" evidence="10">
    <location>
        <begin position="40"/>
        <end position="62"/>
    </location>
</feature>
<evidence type="ECO:0000313" key="13">
    <source>
        <dbReference type="Proteomes" id="UP000276232"/>
    </source>
</evidence>
<dbReference type="Gene3D" id="3.30.565.10">
    <property type="entry name" value="Histidine kinase-like ATPase, C-terminal domain"/>
    <property type="match status" value="1"/>
</dbReference>
<feature type="transmembrane region" description="Helical" evidence="10">
    <location>
        <begin position="167"/>
        <end position="185"/>
    </location>
</feature>
<dbReference type="AlphaFoldDB" id="A0A3N1GWA4"/>
<keyword evidence="7" id="KW-0067">ATP-binding</keyword>
<dbReference type="Pfam" id="PF07730">
    <property type="entry name" value="HisKA_3"/>
    <property type="match status" value="1"/>
</dbReference>
<evidence type="ECO:0000256" key="3">
    <source>
        <dbReference type="ARBA" id="ARBA00022553"/>
    </source>
</evidence>
<keyword evidence="10" id="KW-1133">Transmembrane helix</keyword>
<keyword evidence="3" id="KW-0597">Phosphoprotein</keyword>
<evidence type="ECO:0000256" key="5">
    <source>
        <dbReference type="ARBA" id="ARBA00022741"/>
    </source>
</evidence>
<evidence type="ECO:0000256" key="2">
    <source>
        <dbReference type="ARBA" id="ARBA00012438"/>
    </source>
</evidence>
<dbReference type="CDD" id="cd16917">
    <property type="entry name" value="HATPase_UhpB-NarQ-NarX-like"/>
    <property type="match status" value="1"/>
</dbReference>
<keyword evidence="10" id="KW-0472">Membrane</keyword>
<dbReference type="GO" id="GO:0000155">
    <property type="term" value="F:phosphorelay sensor kinase activity"/>
    <property type="evidence" value="ECO:0007669"/>
    <property type="project" value="InterPro"/>
</dbReference>
<evidence type="ECO:0000313" key="12">
    <source>
        <dbReference type="EMBL" id="ROP34518.1"/>
    </source>
</evidence>
<evidence type="ECO:0000256" key="4">
    <source>
        <dbReference type="ARBA" id="ARBA00022679"/>
    </source>
</evidence>
<dbReference type="SUPFAM" id="SSF55874">
    <property type="entry name" value="ATPase domain of HSP90 chaperone/DNA topoisomerase II/histidine kinase"/>
    <property type="match status" value="1"/>
</dbReference>
<feature type="transmembrane region" description="Helical" evidence="10">
    <location>
        <begin position="103"/>
        <end position="126"/>
    </location>
</feature>
<comment type="catalytic activity">
    <reaction evidence="1">
        <text>ATP + protein L-histidine = ADP + protein N-phospho-L-histidine.</text>
        <dbReference type="EC" id="2.7.13.3"/>
    </reaction>
</comment>
<dbReference type="Gene3D" id="1.20.5.1930">
    <property type="match status" value="1"/>
</dbReference>
<dbReference type="Proteomes" id="UP000276232">
    <property type="component" value="Unassembled WGS sequence"/>
</dbReference>
<organism evidence="12 13">
    <name type="scientific">Pseudokineococcus lusitanus</name>
    <dbReference type="NCBI Taxonomy" id="763993"/>
    <lineage>
        <taxon>Bacteria</taxon>
        <taxon>Bacillati</taxon>
        <taxon>Actinomycetota</taxon>
        <taxon>Actinomycetes</taxon>
        <taxon>Kineosporiales</taxon>
        <taxon>Kineosporiaceae</taxon>
        <taxon>Pseudokineococcus</taxon>
    </lineage>
</organism>
<dbReference type="InterPro" id="IPR050482">
    <property type="entry name" value="Sensor_HK_TwoCompSys"/>
</dbReference>
<evidence type="ECO:0000256" key="9">
    <source>
        <dbReference type="SAM" id="MobiDB-lite"/>
    </source>
</evidence>
<dbReference type="EC" id="2.7.13.3" evidence="2"/>
<dbReference type="InterPro" id="IPR036890">
    <property type="entry name" value="HATPase_C_sf"/>
</dbReference>
<evidence type="ECO:0000256" key="8">
    <source>
        <dbReference type="ARBA" id="ARBA00023012"/>
    </source>
</evidence>
<evidence type="ECO:0000259" key="11">
    <source>
        <dbReference type="Pfam" id="PF07730"/>
    </source>
</evidence>
<comment type="caution">
    <text evidence="12">The sequence shown here is derived from an EMBL/GenBank/DDBJ whole genome shotgun (WGS) entry which is preliminary data.</text>
</comment>
<dbReference type="EMBL" id="RJKN01000006">
    <property type="protein sequence ID" value="ROP34518.1"/>
    <property type="molecule type" value="Genomic_DNA"/>
</dbReference>
<feature type="region of interest" description="Disordered" evidence="9">
    <location>
        <begin position="1"/>
        <end position="32"/>
    </location>
</feature>
<dbReference type="PANTHER" id="PTHR24421:SF10">
    <property type="entry name" value="NITRATE_NITRITE SENSOR PROTEIN NARQ"/>
    <property type="match status" value="1"/>
</dbReference>
<feature type="domain" description="Signal transduction histidine kinase subgroup 3 dimerisation and phosphoacceptor" evidence="11">
    <location>
        <begin position="225"/>
        <end position="290"/>
    </location>
</feature>
<name>A0A3N1GWA4_9ACTN</name>
<gene>
    <name evidence="12" type="ORF">EDC03_2332</name>
</gene>
<evidence type="ECO:0000256" key="1">
    <source>
        <dbReference type="ARBA" id="ARBA00000085"/>
    </source>
</evidence>
<keyword evidence="8" id="KW-0902">Two-component regulatory system</keyword>